<evidence type="ECO:0000256" key="2">
    <source>
        <dbReference type="SAM" id="Phobius"/>
    </source>
</evidence>
<keyword evidence="2" id="KW-0472">Membrane</keyword>
<protein>
    <recommendedName>
        <fullName evidence="3">Thioredoxin-like fold domain-containing protein</fullName>
    </recommendedName>
</protein>
<evidence type="ECO:0000259" key="3">
    <source>
        <dbReference type="Pfam" id="PF13905"/>
    </source>
</evidence>
<dbReference type="Pfam" id="PF13905">
    <property type="entry name" value="Thioredoxin_8"/>
    <property type="match status" value="1"/>
</dbReference>
<evidence type="ECO:0000313" key="5">
    <source>
        <dbReference type="EMBL" id="CAH7681655.1"/>
    </source>
</evidence>
<keyword evidence="2" id="KW-1133">Transmembrane helix</keyword>
<name>A0AAV0B7K0_PHAPC</name>
<feature type="domain" description="Thioredoxin-like fold" evidence="3">
    <location>
        <begin position="63"/>
        <end position="129"/>
    </location>
</feature>
<proteinExistence type="predicted"/>
<dbReference type="InterPro" id="IPR012336">
    <property type="entry name" value="Thioredoxin-like_fold"/>
</dbReference>
<gene>
    <name evidence="4" type="ORF">PPACK8108_LOCUS12630</name>
    <name evidence="5" type="ORF">PPACK8108_LOCUS14284</name>
</gene>
<evidence type="ECO:0000256" key="1">
    <source>
        <dbReference type="SAM" id="MobiDB-lite"/>
    </source>
</evidence>
<dbReference type="EMBL" id="CALTRL010003052">
    <property type="protein sequence ID" value="CAH7677475.1"/>
    <property type="molecule type" value="Genomic_DNA"/>
</dbReference>
<dbReference type="Proteomes" id="UP001153365">
    <property type="component" value="Unassembled WGS sequence"/>
</dbReference>
<dbReference type="EMBL" id="CALTRL010003664">
    <property type="protein sequence ID" value="CAH7681655.1"/>
    <property type="molecule type" value="Genomic_DNA"/>
</dbReference>
<keyword evidence="6" id="KW-1185">Reference proteome</keyword>
<accession>A0AAV0B7K0</accession>
<evidence type="ECO:0000313" key="4">
    <source>
        <dbReference type="EMBL" id="CAH7677475.1"/>
    </source>
</evidence>
<comment type="caution">
    <text evidence="5">The sequence shown here is derived from an EMBL/GenBank/DDBJ whole genome shotgun (WGS) entry which is preliminary data.</text>
</comment>
<keyword evidence="2" id="KW-0812">Transmembrane</keyword>
<dbReference type="AlphaFoldDB" id="A0AAV0B7K0"/>
<reference evidence="5" key="1">
    <citation type="submission" date="2022-06" db="EMBL/GenBank/DDBJ databases">
        <authorList>
            <consortium name="SYNGENTA / RWTH Aachen University"/>
        </authorList>
    </citation>
    <scope>NUCLEOTIDE SEQUENCE</scope>
</reference>
<evidence type="ECO:0000313" key="6">
    <source>
        <dbReference type="Proteomes" id="UP001153365"/>
    </source>
</evidence>
<sequence>MVNRGEEGVKDKGNGKGSTERILEKKKVTRRSIVKDPILCRLRLNDQFGNPIEDAQTFFRDCKVVGFFFGTIWKQQKSSFEGNVLEFCRRNPHRFKCIFISVDSSRKDFDQVVRDKPWIHMIWEDGSNEEENDASTKPKEQFLTPEDDALLKAILKDSVRYEDDSRPISRVGLCHLLNVFYSPTLKIYHLESKEWLDSKVRPETLNSDDNKQRAWEKWEKGGKTEMSFSEIFYSLRYLLIGILLAIGYFILISFDESYKIVNLVEHYLNQNHMKGQGGEVKEVNLMDHKKVVNQRVDDSLGGGSKGGHQYVEF</sequence>
<feature type="region of interest" description="Disordered" evidence="1">
    <location>
        <begin position="1"/>
        <end position="21"/>
    </location>
</feature>
<organism evidence="5 6">
    <name type="scientific">Phakopsora pachyrhizi</name>
    <name type="common">Asian soybean rust disease fungus</name>
    <dbReference type="NCBI Taxonomy" id="170000"/>
    <lineage>
        <taxon>Eukaryota</taxon>
        <taxon>Fungi</taxon>
        <taxon>Dikarya</taxon>
        <taxon>Basidiomycota</taxon>
        <taxon>Pucciniomycotina</taxon>
        <taxon>Pucciniomycetes</taxon>
        <taxon>Pucciniales</taxon>
        <taxon>Phakopsoraceae</taxon>
        <taxon>Phakopsora</taxon>
    </lineage>
</organism>
<feature type="transmembrane region" description="Helical" evidence="2">
    <location>
        <begin position="235"/>
        <end position="254"/>
    </location>
</feature>